<accession>H8YX95</accession>
<reference evidence="2" key="1">
    <citation type="submission" date="2011-06" db="EMBL/GenBank/DDBJ databases">
        <authorList>
            <consortium name="US DOE Joint Genome Institute (JGI-PGF)"/>
            <person name="Lucas S."/>
            <person name="Han J."/>
            <person name="Lapidus A."/>
            <person name="Cheng J.-F."/>
            <person name="Goodwin L."/>
            <person name="Pitluck S."/>
            <person name="Peters L."/>
            <person name="Land M.L."/>
            <person name="Hauser L."/>
            <person name="Vogl K."/>
            <person name="Liu Z."/>
            <person name="Overmann J."/>
            <person name="Frigaard N.-U."/>
            <person name="Bryant D.A."/>
            <person name="Woyke T.J."/>
        </authorList>
    </citation>
    <scope>NUCLEOTIDE SEQUENCE [LARGE SCALE GENOMIC DNA]</scope>
    <source>
        <strain evidence="2">970</strain>
    </source>
</reference>
<keyword evidence="2" id="KW-1185">Reference proteome</keyword>
<dbReference type="InterPro" id="IPR038180">
    <property type="entry name" value="FlgT_N_sf"/>
</dbReference>
<dbReference type="AlphaFoldDB" id="H8YX95"/>
<name>H8YX95_9GAMM</name>
<organism evidence="1 2">
    <name type="scientific">Thiorhodovibrio frisius</name>
    <dbReference type="NCBI Taxonomy" id="631362"/>
    <lineage>
        <taxon>Bacteria</taxon>
        <taxon>Pseudomonadati</taxon>
        <taxon>Pseudomonadota</taxon>
        <taxon>Gammaproteobacteria</taxon>
        <taxon>Chromatiales</taxon>
        <taxon>Chromatiaceae</taxon>
        <taxon>Thiorhodovibrio</taxon>
    </lineage>
</organism>
<gene>
    <name evidence="1" type="ORF">Thi970DRAFT_00722</name>
</gene>
<evidence type="ECO:0000313" key="2">
    <source>
        <dbReference type="Proteomes" id="UP000002964"/>
    </source>
</evidence>
<dbReference type="HOGENOM" id="CLU_506143_0_0_6"/>
<evidence type="ECO:0000313" key="1">
    <source>
        <dbReference type="EMBL" id="EIC23071.1"/>
    </source>
</evidence>
<dbReference type="Proteomes" id="UP000002964">
    <property type="component" value="Unassembled WGS sequence"/>
</dbReference>
<reference evidence="1 2" key="2">
    <citation type="submission" date="2011-11" db="EMBL/GenBank/DDBJ databases">
        <authorList>
            <consortium name="US DOE Joint Genome Institute"/>
            <person name="Lucas S."/>
            <person name="Han J."/>
            <person name="Lapidus A."/>
            <person name="Cheng J.-F."/>
            <person name="Goodwin L."/>
            <person name="Pitluck S."/>
            <person name="Peters L."/>
            <person name="Ovchinnikova G."/>
            <person name="Zhang X."/>
            <person name="Detter J.C."/>
            <person name="Han C."/>
            <person name="Tapia R."/>
            <person name="Land M."/>
            <person name="Hauser L."/>
            <person name="Kyrpides N."/>
            <person name="Ivanova N."/>
            <person name="Pagani I."/>
            <person name="Vogl K."/>
            <person name="Liu Z."/>
            <person name="Overmann J."/>
            <person name="Frigaard N.-U."/>
            <person name="Bryant D."/>
            <person name="Woyke T."/>
        </authorList>
    </citation>
    <scope>NUCLEOTIDE SEQUENCE [LARGE SCALE GENOMIC DNA]</scope>
    <source>
        <strain evidence="1 2">970</strain>
    </source>
</reference>
<dbReference type="STRING" id="631362.Thi970DRAFT_00722"/>
<proteinExistence type="predicted"/>
<protein>
    <submittedName>
        <fullName evidence="1">Uncharacterized protein</fullName>
    </submittedName>
</protein>
<dbReference type="EMBL" id="JH603168">
    <property type="protein sequence ID" value="EIC23071.1"/>
    <property type="molecule type" value="Genomic_DNA"/>
</dbReference>
<dbReference type="Gene3D" id="3.30.1660.40">
    <property type="entry name" value="FlgT, N-terminal domain"/>
    <property type="match status" value="1"/>
</dbReference>
<sequence length="538" mass="59049">MIDGYFKHLRVLLVIAVVEALGTGFATASQVELVEIIADESGSTIPEARGGGFRKADHDLAGQMTDPLTLPSQPQAIPTAVHKNRRRTFRSDTLLKRGERDGAALLRRGAMVRVNQLGNIPESLIGNDQASGQPEADAQALKISLTSNVPVISGTRTISEDNGIALNIPSAEPQFSGKQEATDPITVAESGTAVRDHGEAVDKEQIEVIAGGVGIDQAGALKNAYSNAIQQALGVYVDAEMLVQNSDLVKDEVLTHSRGLIKKVDILDESVADGLHHVRIRALVLKQPLLEKVTPILKTTARVDGVSIHSQVVSKDQAQADAAALLAEVLKPFIGPTLFVFELGGDIKSKEGAKDTLIIPIRVRPNLEAYDAAVKKFQVVADQISSSKKPHLYESDGINRPNPDYGCDTININTWRSSNFKQTKWVSYAFDFPWHKKNRGFYSPYTVDESVIAESVFENLLEKELWVTLLDKENQEIGMTSVSVDERFSALNDNRWCNIYPGLFQLKPAHDYVLEAEMPLQTDEIEQIKNVRIELMDK</sequence>